<gene>
    <name evidence="2" type="ORF">C2S53_017330</name>
</gene>
<name>A0AAD4JQ94_PERFH</name>
<evidence type="ECO:0000256" key="1">
    <source>
        <dbReference type="SAM" id="Coils"/>
    </source>
</evidence>
<dbReference type="AlphaFoldDB" id="A0AAD4JQ94"/>
<accession>A0AAD4JQ94</accession>
<organism evidence="2 3">
    <name type="scientific">Perilla frutescens var. hirtella</name>
    <name type="common">Perilla citriodora</name>
    <name type="synonym">Perilla setoyensis</name>
    <dbReference type="NCBI Taxonomy" id="608512"/>
    <lineage>
        <taxon>Eukaryota</taxon>
        <taxon>Viridiplantae</taxon>
        <taxon>Streptophyta</taxon>
        <taxon>Embryophyta</taxon>
        <taxon>Tracheophyta</taxon>
        <taxon>Spermatophyta</taxon>
        <taxon>Magnoliopsida</taxon>
        <taxon>eudicotyledons</taxon>
        <taxon>Gunneridae</taxon>
        <taxon>Pentapetalae</taxon>
        <taxon>asterids</taxon>
        <taxon>lamiids</taxon>
        <taxon>Lamiales</taxon>
        <taxon>Lamiaceae</taxon>
        <taxon>Nepetoideae</taxon>
        <taxon>Elsholtzieae</taxon>
        <taxon>Perilla</taxon>
    </lineage>
</organism>
<dbReference type="EMBL" id="SDAM02000003">
    <property type="protein sequence ID" value="KAH6838027.1"/>
    <property type="molecule type" value="Genomic_DNA"/>
</dbReference>
<sequence>MDHKHFMLHELLQQDQEPFHLKTYISDKRSQLHNSSPATALQLKRAPYLSPCRSPCGGAFLRVPSRTAAVLAEAAMKIQKQRRLKPITQTKSVRLCLFGSFFKVLMKNRSKNRVLRNCDLKEKENSEEIRISCSCNRLSRDDLRASSSTYRPELFHEIGGFELREARFCSSPFRFCIHKSPSSPATSPTRCVKQEKENSALGLELHNVSGVEEEKEQCSPVSVLDTFFEDDAHESVVEEDDDDDDLERSYANIERARQQLLDRLRRFEKLAALDPVDLEQKLLEASDEEYYQNGVESEGDIKRCSDKKRVVCDHHHVKCKVVFLGNLLRAAEFSDIDAVVKAELDEWRRSAAEEEEETAAQVEVAIFGGLMEELSDDLFCMEDQQLYV</sequence>
<reference evidence="2 3" key="1">
    <citation type="journal article" date="2021" name="Nat. Commun.">
        <title>Incipient diploidization of the medicinal plant Perilla within 10,000 years.</title>
        <authorList>
            <person name="Zhang Y."/>
            <person name="Shen Q."/>
            <person name="Leng L."/>
            <person name="Zhang D."/>
            <person name="Chen S."/>
            <person name="Shi Y."/>
            <person name="Ning Z."/>
            <person name="Chen S."/>
        </authorList>
    </citation>
    <scope>NUCLEOTIDE SEQUENCE [LARGE SCALE GENOMIC DNA]</scope>
    <source>
        <strain evidence="3">cv. PC099</strain>
    </source>
</reference>
<evidence type="ECO:0000313" key="3">
    <source>
        <dbReference type="Proteomes" id="UP001190926"/>
    </source>
</evidence>
<evidence type="ECO:0000313" key="2">
    <source>
        <dbReference type="EMBL" id="KAH6838027.1"/>
    </source>
</evidence>
<proteinExistence type="predicted"/>
<comment type="caution">
    <text evidence="2">The sequence shown here is derived from an EMBL/GenBank/DDBJ whole genome shotgun (WGS) entry which is preliminary data.</text>
</comment>
<keyword evidence="1" id="KW-0175">Coiled coil</keyword>
<dbReference type="PANTHER" id="PTHR33623:SF5">
    <property type="entry name" value="HISTONE-LYSINE N-METHYLTRANSFERASE SETD1B-LIKE PROTEIN"/>
    <property type="match status" value="1"/>
</dbReference>
<keyword evidence="3" id="KW-1185">Reference proteome</keyword>
<dbReference type="Proteomes" id="UP001190926">
    <property type="component" value="Unassembled WGS sequence"/>
</dbReference>
<feature type="coiled-coil region" evidence="1">
    <location>
        <begin position="243"/>
        <end position="270"/>
    </location>
</feature>
<dbReference type="PANTHER" id="PTHR33623">
    <property type="entry name" value="OS04G0572500 PROTEIN"/>
    <property type="match status" value="1"/>
</dbReference>
<protein>
    <submittedName>
        <fullName evidence="2">Uncharacterized protein</fullName>
    </submittedName>
</protein>